<dbReference type="InterPro" id="IPR036280">
    <property type="entry name" value="Multihaem_cyt_sf"/>
</dbReference>
<dbReference type="NCBIfam" id="TIGR03153">
    <property type="entry name" value="cytochr_NrfH"/>
    <property type="match status" value="1"/>
</dbReference>
<evidence type="ECO:0000256" key="12">
    <source>
        <dbReference type="SAM" id="Phobius"/>
    </source>
</evidence>
<feature type="transmembrane region" description="Helical" evidence="12">
    <location>
        <begin position="27"/>
        <end position="47"/>
    </location>
</feature>
<feature type="domain" description="NapC/NirT cytochrome c N-terminal" evidence="13">
    <location>
        <begin position="26"/>
        <end position="176"/>
    </location>
</feature>
<dbReference type="GO" id="GO:0009055">
    <property type="term" value="F:electron transfer activity"/>
    <property type="evidence" value="ECO:0007669"/>
    <property type="project" value="TreeGrafter"/>
</dbReference>
<evidence type="ECO:0000256" key="4">
    <source>
        <dbReference type="ARBA" id="ARBA00022475"/>
    </source>
</evidence>
<evidence type="ECO:0000256" key="6">
    <source>
        <dbReference type="ARBA" id="ARBA00022692"/>
    </source>
</evidence>
<proteinExistence type="inferred from homology"/>
<evidence type="ECO:0000256" key="1">
    <source>
        <dbReference type="ARBA" id="ARBA00004236"/>
    </source>
</evidence>
<evidence type="ECO:0000259" key="13">
    <source>
        <dbReference type="Pfam" id="PF03264"/>
    </source>
</evidence>
<comment type="caution">
    <text evidence="14">The sequence shown here is derived from an EMBL/GenBank/DDBJ whole genome shotgun (WGS) entry which is preliminary data.</text>
</comment>
<evidence type="ECO:0000256" key="7">
    <source>
        <dbReference type="ARBA" id="ARBA00022723"/>
    </source>
</evidence>
<evidence type="ECO:0000256" key="11">
    <source>
        <dbReference type="ARBA" id="ARBA00023136"/>
    </source>
</evidence>
<evidence type="ECO:0000256" key="5">
    <source>
        <dbReference type="ARBA" id="ARBA00022617"/>
    </source>
</evidence>
<dbReference type="Gene3D" id="1.10.3820.10">
    <property type="entry name" value="Di-heme elbow motif domain"/>
    <property type="match status" value="1"/>
</dbReference>
<dbReference type="RefSeq" id="WP_116616681.1">
    <property type="nucleotide sequence ID" value="NZ_CALDWB010000028.1"/>
</dbReference>
<sequence length="220" mass="24678">MYIQKLKAWFSNSWKRLTSSFTYRQKVALVAVTGIIVGLVLLFMYLLRMHTYIAGDDPAACINCHIMSPYYATWSHSSHGRDATCNDCHVPNDNILSHYMFKGVDGMKHVAYFVTHSESQTIEAETPSATVIMDNCIRCHSQLNQEFVKTGRINYMLAKRGEGQACWDCHRDVPHGGMNSLSATPGAEYVEPLPASPVPQWLQKLTGHEAVPNLRSPKGM</sequence>
<keyword evidence="10" id="KW-0408">Iron</keyword>
<dbReference type="InterPro" id="IPR005126">
    <property type="entry name" value="NapC/NirT_cyt_c_N"/>
</dbReference>
<keyword evidence="8" id="KW-0249">Electron transport</keyword>
<dbReference type="InterPro" id="IPR017571">
    <property type="entry name" value="NrfH"/>
</dbReference>
<dbReference type="EMBL" id="QENY01000012">
    <property type="protein sequence ID" value="PVX53443.1"/>
    <property type="molecule type" value="Genomic_DNA"/>
</dbReference>
<organism evidence="14 15">
    <name type="scientific">Hallella colorans</name>
    <dbReference type="NCBI Taxonomy" id="1703337"/>
    <lineage>
        <taxon>Bacteria</taxon>
        <taxon>Pseudomonadati</taxon>
        <taxon>Bacteroidota</taxon>
        <taxon>Bacteroidia</taxon>
        <taxon>Bacteroidales</taxon>
        <taxon>Prevotellaceae</taxon>
        <taxon>Hallella</taxon>
    </lineage>
</organism>
<keyword evidence="11 12" id="KW-0472">Membrane</keyword>
<dbReference type="GO" id="GO:0022900">
    <property type="term" value="P:electron transport chain"/>
    <property type="evidence" value="ECO:0007669"/>
    <property type="project" value="InterPro"/>
</dbReference>
<keyword evidence="9 12" id="KW-1133">Transmembrane helix</keyword>
<keyword evidence="5" id="KW-0349">Heme</keyword>
<dbReference type="OrthoDB" id="9782159at2"/>
<dbReference type="InterPro" id="IPR038266">
    <property type="entry name" value="NapC/NirT_cytc_sf"/>
</dbReference>
<protein>
    <submittedName>
        <fullName evidence="14">Cytochrome c nitrite reductase small subunit</fullName>
    </submittedName>
</protein>
<dbReference type="PANTHER" id="PTHR30333:SF1">
    <property type="entry name" value="CYTOCHROME C-TYPE PROTEIN NAPC"/>
    <property type="match status" value="1"/>
</dbReference>
<comment type="subcellular location">
    <subcellularLocation>
        <location evidence="1">Cell membrane</location>
    </subcellularLocation>
</comment>
<comment type="similarity">
    <text evidence="2">Belongs to the NapC/NirT/NrfH family.</text>
</comment>
<reference evidence="14 15" key="1">
    <citation type="submission" date="2018-05" db="EMBL/GenBank/DDBJ databases">
        <title>Genomic Encyclopedia of Type Strains, Phase IV (KMG-IV): sequencing the most valuable type-strain genomes for metagenomic binning, comparative biology and taxonomic classification.</title>
        <authorList>
            <person name="Goeker M."/>
        </authorList>
    </citation>
    <scope>NUCLEOTIDE SEQUENCE [LARGE SCALE GENOMIC DNA]</scope>
    <source>
        <strain evidence="14 15">DSM 100333</strain>
    </source>
</reference>
<evidence type="ECO:0000256" key="2">
    <source>
        <dbReference type="ARBA" id="ARBA00007395"/>
    </source>
</evidence>
<gene>
    <name evidence="14" type="ORF">C7379_11224</name>
</gene>
<dbReference type="PANTHER" id="PTHR30333">
    <property type="entry name" value="CYTOCHROME C-TYPE PROTEIN"/>
    <property type="match status" value="1"/>
</dbReference>
<name>A0A2U0U743_9BACT</name>
<dbReference type="AlphaFoldDB" id="A0A2U0U743"/>
<dbReference type="GO" id="GO:0046872">
    <property type="term" value="F:metal ion binding"/>
    <property type="evidence" value="ECO:0007669"/>
    <property type="project" value="UniProtKB-KW"/>
</dbReference>
<dbReference type="Pfam" id="PF03264">
    <property type="entry name" value="Cytochrom_NNT"/>
    <property type="match status" value="1"/>
</dbReference>
<evidence type="ECO:0000256" key="9">
    <source>
        <dbReference type="ARBA" id="ARBA00022989"/>
    </source>
</evidence>
<evidence type="ECO:0000313" key="14">
    <source>
        <dbReference type="EMBL" id="PVX53443.1"/>
    </source>
</evidence>
<keyword evidence="3" id="KW-0813">Transport</keyword>
<evidence type="ECO:0000256" key="3">
    <source>
        <dbReference type="ARBA" id="ARBA00022448"/>
    </source>
</evidence>
<keyword evidence="4" id="KW-1003">Cell membrane</keyword>
<dbReference type="Proteomes" id="UP000245870">
    <property type="component" value="Unassembled WGS sequence"/>
</dbReference>
<dbReference type="SUPFAM" id="SSF48695">
    <property type="entry name" value="Multiheme cytochromes"/>
    <property type="match status" value="1"/>
</dbReference>
<evidence type="ECO:0000256" key="8">
    <source>
        <dbReference type="ARBA" id="ARBA00022982"/>
    </source>
</evidence>
<dbReference type="GO" id="GO:0009061">
    <property type="term" value="P:anaerobic respiration"/>
    <property type="evidence" value="ECO:0007669"/>
    <property type="project" value="TreeGrafter"/>
</dbReference>
<evidence type="ECO:0000313" key="15">
    <source>
        <dbReference type="Proteomes" id="UP000245870"/>
    </source>
</evidence>
<evidence type="ECO:0000256" key="10">
    <source>
        <dbReference type="ARBA" id="ARBA00023004"/>
    </source>
</evidence>
<keyword evidence="6 12" id="KW-0812">Transmembrane</keyword>
<keyword evidence="15" id="KW-1185">Reference proteome</keyword>
<dbReference type="InterPro" id="IPR051174">
    <property type="entry name" value="Cytochrome_c-type_ET"/>
</dbReference>
<keyword evidence="7" id="KW-0479">Metal-binding</keyword>
<accession>A0A2U0U743</accession>
<dbReference type="GO" id="GO:0005886">
    <property type="term" value="C:plasma membrane"/>
    <property type="evidence" value="ECO:0007669"/>
    <property type="project" value="UniProtKB-SubCell"/>
</dbReference>